<gene>
    <name evidence="1" type="ORF">M8C21_004942</name>
</gene>
<organism evidence="1 2">
    <name type="scientific">Ambrosia artemisiifolia</name>
    <name type="common">Common ragweed</name>
    <dbReference type="NCBI Taxonomy" id="4212"/>
    <lineage>
        <taxon>Eukaryota</taxon>
        <taxon>Viridiplantae</taxon>
        <taxon>Streptophyta</taxon>
        <taxon>Embryophyta</taxon>
        <taxon>Tracheophyta</taxon>
        <taxon>Spermatophyta</taxon>
        <taxon>Magnoliopsida</taxon>
        <taxon>eudicotyledons</taxon>
        <taxon>Gunneridae</taxon>
        <taxon>Pentapetalae</taxon>
        <taxon>asterids</taxon>
        <taxon>campanulids</taxon>
        <taxon>Asterales</taxon>
        <taxon>Asteraceae</taxon>
        <taxon>Asteroideae</taxon>
        <taxon>Heliantheae alliance</taxon>
        <taxon>Heliantheae</taxon>
        <taxon>Ambrosia</taxon>
    </lineage>
</organism>
<protein>
    <submittedName>
        <fullName evidence="1">Uncharacterized protein</fullName>
    </submittedName>
</protein>
<evidence type="ECO:0000313" key="2">
    <source>
        <dbReference type="Proteomes" id="UP001206925"/>
    </source>
</evidence>
<dbReference type="EMBL" id="JAMZMK010009569">
    <property type="protein sequence ID" value="KAI7735073.1"/>
    <property type="molecule type" value="Genomic_DNA"/>
</dbReference>
<dbReference type="PANTHER" id="PTHR36617">
    <property type="entry name" value="PROTEIN, PUTATIVE-RELATED"/>
    <property type="match status" value="1"/>
</dbReference>
<dbReference type="Proteomes" id="UP001206925">
    <property type="component" value="Unassembled WGS sequence"/>
</dbReference>
<evidence type="ECO:0000313" key="1">
    <source>
        <dbReference type="EMBL" id="KAI7735073.1"/>
    </source>
</evidence>
<dbReference type="PANTHER" id="PTHR36617:SF5">
    <property type="entry name" value="OS05G0421675 PROTEIN"/>
    <property type="match status" value="1"/>
</dbReference>
<accession>A0AAD5GCG7</accession>
<dbReference type="AlphaFoldDB" id="A0AAD5GCG7"/>
<name>A0AAD5GCG7_AMBAR</name>
<keyword evidence="2" id="KW-1185">Reference proteome</keyword>
<sequence>MTEPTIFSQSKGVTVRFWIDVWLEDYALRDKWPLLYRLEEKKTCTVAERTKVSSNKLMLDADWIAKIRTTDELMQWLQMCAAINRCEVSMGQDCWTWVAEGQTECTVKGTVDLLLQRFVGSVERRNGI</sequence>
<reference evidence="1" key="1">
    <citation type="submission" date="2022-06" db="EMBL/GenBank/DDBJ databases">
        <title>Uncovering the hologenomic basis of an extraordinary plant invasion.</title>
        <authorList>
            <person name="Bieker V.C."/>
            <person name="Martin M.D."/>
            <person name="Gilbert T."/>
            <person name="Hodgins K."/>
            <person name="Battlay P."/>
            <person name="Petersen B."/>
            <person name="Wilson J."/>
        </authorList>
    </citation>
    <scope>NUCLEOTIDE SEQUENCE</scope>
    <source>
        <strain evidence="1">AA19_3_7</strain>
        <tissue evidence="1">Leaf</tissue>
    </source>
</reference>
<proteinExistence type="predicted"/>
<comment type="caution">
    <text evidence="1">The sequence shown here is derived from an EMBL/GenBank/DDBJ whole genome shotgun (WGS) entry which is preliminary data.</text>
</comment>